<dbReference type="EC" id="3.2.1.23" evidence="4 11"/>
<dbReference type="InterPro" id="IPR031330">
    <property type="entry name" value="Gly_Hdrlase_35_cat"/>
</dbReference>
<dbReference type="Gene3D" id="3.20.20.80">
    <property type="entry name" value="Glycosidases"/>
    <property type="match status" value="1"/>
</dbReference>
<evidence type="ECO:0000256" key="8">
    <source>
        <dbReference type="ARBA" id="ARBA00022801"/>
    </source>
</evidence>
<evidence type="ECO:0000313" key="15">
    <source>
        <dbReference type="EMBL" id="KAF9608989.1"/>
    </source>
</evidence>
<dbReference type="SUPFAM" id="SSF49785">
    <property type="entry name" value="Galactose-binding domain-like"/>
    <property type="match status" value="2"/>
</dbReference>
<dbReference type="Pfam" id="PF02140">
    <property type="entry name" value="SUEL_Lectin"/>
    <property type="match status" value="1"/>
</dbReference>
<keyword evidence="6" id="KW-0964">Secreted</keyword>
<evidence type="ECO:0000256" key="2">
    <source>
        <dbReference type="ARBA" id="ARBA00004271"/>
    </source>
</evidence>
<dbReference type="PROSITE" id="PS50228">
    <property type="entry name" value="SUEL_LECTIN"/>
    <property type="match status" value="1"/>
</dbReference>
<dbReference type="GO" id="GO:0004565">
    <property type="term" value="F:beta-galactosidase activity"/>
    <property type="evidence" value="ECO:0007669"/>
    <property type="project" value="UniProtKB-EC"/>
</dbReference>
<dbReference type="InterPro" id="IPR019801">
    <property type="entry name" value="Glyco_hydro_35_CS"/>
</dbReference>
<keyword evidence="8 11" id="KW-0378">Hydrolase</keyword>
<dbReference type="AlphaFoldDB" id="A0A835I1T6"/>
<keyword evidence="10 11" id="KW-0326">Glycosidase</keyword>
<keyword evidence="16" id="KW-1185">Reference proteome</keyword>
<dbReference type="GO" id="GO:0048046">
    <property type="term" value="C:apoplast"/>
    <property type="evidence" value="ECO:0007669"/>
    <property type="project" value="UniProtKB-SubCell"/>
</dbReference>
<evidence type="ECO:0000256" key="9">
    <source>
        <dbReference type="ARBA" id="ARBA00023180"/>
    </source>
</evidence>
<evidence type="ECO:0000256" key="3">
    <source>
        <dbReference type="ARBA" id="ARBA00009809"/>
    </source>
</evidence>
<evidence type="ECO:0000256" key="5">
    <source>
        <dbReference type="ARBA" id="ARBA00022523"/>
    </source>
</evidence>
<reference evidence="15 16" key="1">
    <citation type="submission" date="2020-10" db="EMBL/GenBank/DDBJ databases">
        <title>The Coptis chinensis genome and diversification of protoberbering-type alkaloids.</title>
        <authorList>
            <person name="Wang B."/>
            <person name="Shu S."/>
            <person name="Song C."/>
            <person name="Liu Y."/>
        </authorList>
    </citation>
    <scope>NUCLEOTIDE SEQUENCE [LARGE SCALE GENOMIC DNA]</scope>
    <source>
        <strain evidence="15">HL-2020</strain>
        <tissue evidence="15">Leaf</tissue>
    </source>
</reference>
<comment type="caution">
    <text evidence="15">The sequence shown here is derived from an EMBL/GenBank/DDBJ whole genome shotgun (WGS) entry which is preliminary data.</text>
</comment>
<gene>
    <name evidence="15" type="ORF">IFM89_012328</name>
</gene>
<feature type="chain" id="PRO_5032520503" description="Beta-galactosidase" evidence="13">
    <location>
        <begin position="20"/>
        <end position="839"/>
    </location>
</feature>
<dbReference type="InterPro" id="IPR001944">
    <property type="entry name" value="Glycoside_Hdrlase_35"/>
</dbReference>
<dbReference type="PRINTS" id="PR00742">
    <property type="entry name" value="GLHYDRLASE35"/>
</dbReference>
<dbReference type="InterPro" id="IPR041392">
    <property type="entry name" value="GHD"/>
</dbReference>
<comment type="catalytic activity">
    <reaction evidence="1 11">
        <text>Hydrolysis of terminal non-reducing beta-D-galactose residues in beta-D-galactosides.</text>
        <dbReference type="EC" id="3.2.1.23"/>
    </reaction>
</comment>
<dbReference type="FunFam" id="2.60.120.260:FF:000050">
    <property type="entry name" value="Beta-galactosidase"/>
    <property type="match status" value="1"/>
</dbReference>
<evidence type="ECO:0000256" key="12">
    <source>
        <dbReference type="RuleBase" id="RU003679"/>
    </source>
</evidence>
<dbReference type="OrthoDB" id="1657402at2759"/>
<keyword evidence="5" id="KW-0052">Apoplast</keyword>
<dbReference type="Pfam" id="PF01301">
    <property type="entry name" value="Glyco_hydro_35"/>
    <property type="match status" value="1"/>
</dbReference>
<dbReference type="GO" id="GO:0030246">
    <property type="term" value="F:carbohydrate binding"/>
    <property type="evidence" value="ECO:0007669"/>
    <property type="project" value="InterPro"/>
</dbReference>
<accession>A0A835I1T6</accession>
<dbReference type="Proteomes" id="UP000631114">
    <property type="component" value="Unassembled WGS sequence"/>
</dbReference>
<dbReference type="Pfam" id="PF17834">
    <property type="entry name" value="GHD"/>
    <property type="match status" value="1"/>
</dbReference>
<evidence type="ECO:0000256" key="10">
    <source>
        <dbReference type="ARBA" id="ARBA00023295"/>
    </source>
</evidence>
<keyword evidence="9" id="KW-0325">Glycoprotein</keyword>
<dbReference type="Gene3D" id="2.60.120.740">
    <property type="match status" value="1"/>
</dbReference>
<evidence type="ECO:0000256" key="1">
    <source>
        <dbReference type="ARBA" id="ARBA00001412"/>
    </source>
</evidence>
<evidence type="ECO:0000256" key="7">
    <source>
        <dbReference type="ARBA" id="ARBA00022729"/>
    </source>
</evidence>
<dbReference type="FunFam" id="3.20.20.80:FF:000098">
    <property type="entry name" value="Beta-galactosidase"/>
    <property type="match status" value="1"/>
</dbReference>
<dbReference type="InterPro" id="IPR000922">
    <property type="entry name" value="Lectin_gal-bd_dom"/>
</dbReference>
<dbReference type="GO" id="GO:0005975">
    <property type="term" value="P:carbohydrate metabolic process"/>
    <property type="evidence" value="ECO:0007669"/>
    <property type="project" value="InterPro"/>
</dbReference>
<evidence type="ECO:0000256" key="6">
    <source>
        <dbReference type="ARBA" id="ARBA00022525"/>
    </source>
</evidence>
<dbReference type="EMBL" id="JADFTS010000004">
    <property type="protein sequence ID" value="KAF9608989.1"/>
    <property type="molecule type" value="Genomic_DNA"/>
</dbReference>
<dbReference type="InterPro" id="IPR048913">
    <property type="entry name" value="BetaGal_gal-bd"/>
</dbReference>
<evidence type="ECO:0000259" key="14">
    <source>
        <dbReference type="PROSITE" id="PS50228"/>
    </source>
</evidence>
<comment type="subcellular location">
    <subcellularLocation>
        <location evidence="2">Secreted</location>
        <location evidence="2">Extracellular space</location>
        <location evidence="2">Apoplast</location>
    </subcellularLocation>
</comment>
<organism evidence="15 16">
    <name type="scientific">Coptis chinensis</name>
    <dbReference type="NCBI Taxonomy" id="261450"/>
    <lineage>
        <taxon>Eukaryota</taxon>
        <taxon>Viridiplantae</taxon>
        <taxon>Streptophyta</taxon>
        <taxon>Embryophyta</taxon>
        <taxon>Tracheophyta</taxon>
        <taxon>Spermatophyta</taxon>
        <taxon>Magnoliopsida</taxon>
        <taxon>Ranunculales</taxon>
        <taxon>Ranunculaceae</taxon>
        <taxon>Coptidoideae</taxon>
        <taxon>Coptis</taxon>
    </lineage>
</organism>
<evidence type="ECO:0000313" key="16">
    <source>
        <dbReference type="Proteomes" id="UP000631114"/>
    </source>
</evidence>
<name>A0A835I1T6_9MAGN</name>
<protein>
    <recommendedName>
        <fullName evidence="4 11">Beta-galactosidase</fullName>
        <ecNumber evidence="4 11">3.2.1.23</ecNumber>
    </recommendedName>
</protein>
<dbReference type="InterPro" id="IPR008979">
    <property type="entry name" value="Galactose-bd-like_sf"/>
</dbReference>
<feature type="domain" description="SUEL-type lectin" evidence="14">
    <location>
        <begin position="753"/>
        <end position="839"/>
    </location>
</feature>
<evidence type="ECO:0000256" key="4">
    <source>
        <dbReference type="ARBA" id="ARBA00012756"/>
    </source>
</evidence>
<dbReference type="InterPro" id="IPR017853">
    <property type="entry name" value="GH"/>
</dbReference>
<proteinExistence type="inferred from homology"/>
<dbReference type="PROSITE" id="PS01182">
    <property type="entry name" value="GLYCOSYL_HYDROL_F35"/>
    <property type="match status" value="1"/>
</dbReference>
<dbReference type="PANTHER" id="PTHR23421">
    <property type="entry name" value="BETA-GALACTOSIDASE RELATED"/>
    <property type="match status" value="1"/>
</dbReference>
<keyword evidence="7 13" id="KW-0732">Signal</keyword>
<evidence type="ECO:0000256" key="11">
    <source>
        <dbReference type="RuleBase" id="RU000675"/>
    </source>
</evidence>
<feature type="signal peptide" evidence="13">
    <location>
        <begin position="1"/>
        <end position="19"/>
    </location>
</feature>
<dbReference type="Gene3D" id="2.60.120.260">
    <property type="entry name" value="Galactose-binding domain-like"/>
    <property type="match status" value="1"/>
</dbReference>
<dbReference type="SUPFAM" id="SSF51445">
    <property type="entry name" value="(Trans)glycosidases"/>
    <property type="match status" value="1"/>
</dbReference>
<dbReference type="InterPro" id="IPR043159">
    <property type="entry name" value="Lectin_gal-bd_sf"/>
</dbReference>
<sequence length="839" mass="92300">MLRCLSLVVVFLLVVLIEGGEHVQGGNVTYDGRALIIDGQRKILFSGSIHYTRSTPEMWPDLIGKAKSGGIDVIQTYVFWNKHEPQPGRYNFEGNNDLVKFMKEIQAQGLYATLRIGPFIEAEWSYGGLPFWLHDIPGIVYRSDNEPFKQRMKNFTTKIVSLMKSEGLYASQGGPIILSQIENEYKNVEAAFHERGPPYVRWAAQMAVDQQTGVPWVMCKQDDAPDPVINACNGRQCGETFAGPNSPNKPALWTENWTSFFDVFGGDPHVRSAEDIAYHVALFIANKTGSYINYYMYHGGTNFGRSGSAYSTTSYYDQAPLDEYGSIRQPKWGHLKDLHTAVKLVSETLLQGTLSNVSLGQHQQAFVFKGNAGDCAAFLVNSDRKRSATVNFHGASYVLPPLSISISLDCKTVIFNTAKVSAQYGTRSVVSSQKLDAAEKWQIYKEIVPNFADTPSRASSLPEQMGTTKDASDYLWYTYSFEHKSTDAQSAINIFSLGHVVHTFINNIYIGRIRFFTFLHSTFVVFCPTGNAHGNPGAKNFSLNQQISLSNGTNNITLLSVMVGLPDSGAYLERRVAGIRGVTIQGTGQGPPQDLSNSVWGYQVGLLGEELQIYTYQGSSKVQWSSIVSSSPLTWYKTTFDAPQGDDPVVLNLASMGKGEAWINGQSIGRYWSSFYSPKGVPSQTSYHVPRSFLKTTGNLLVLVEEISGNPLQISVDTISNNKVCGRVSSSYPPQLSTWGLIARSGRRHQSPPARRPSVQLECPSGKTISKIVFASYGNPLGDCTHYATGSCHSSNTRRVVEAACLGKIRCSIIHSGNKFGRDPCPGISKSLLVDAQCG</sequence>
<dbReference type="FunFam" id="2.60.120.260:FF:000142">
    <property type="entry name" value="Beta-galactosidase"/>
    <property type="match status" value="1"/>
</dbReference>
<dbReference type="Pfam" id="PF21467">
    <property type="entry name" value="BetaGal_gal-bd"/>
    <property type="match status" value="1"/>
</dbReference>
<dbReference type="FunFam" id="2.60.120.740:FF:000002">
    <property type="entry name" value="Beta-galactosidase"/>
    <property type="match status" value="1"/>
</dbReference>
<comment type="similarity">
    <text evidence="3 12">Belongs to the glycosyl hydrolase 35 family.</text>
</comment>
<evidence type="ECO:0000256" key="13">
    <source>
        <dbReference type="SAM" id="SignalP"/>
    </source>
</evidence>
<dbReference type="CDD" id="cd22842">
    <property type="entry name" value="Gal_Rha_Lectin_BGal"/>
    <property type="match status" value="1"/>
</dbReference>